<dbReference type="PANTHER" id="PTHR10015:SF427">
    <property type="entry name" value="HEAT SHOCK FACTOR PROTEIN"/>
    <property type="match status" value="1"/>
</dbReference>
<dbReference type="AlphaFoldDB" id="A0AAD5L9A3"/>
<keyword evidence="8" id="KW-1185">Reference proteome</keyword>
<dbReference type="InterPro" id="IPR036388">
    <property type="entry name" value="WH-like_DNA-bd_sf"/>
</dbReference>
<dbReference type="EMBL" id="JAKCXM010000493">
    <property type="protein sequence ID" value="KAJ0393438.1"/>
    <property type="molecule type" value="Genomic_DNA"/>
</dbReference>
<evidence type="ECO:0000256" key="2">
    <source>
        <dbReference type="ARBA" id="ARBA00023125"/>
    </source>
</evidence>
<dbReference type="Proteomes" id="UP001209570">
    <property type="component" value="Unassembled WGS sequence"/>
</dbReference>
<feature type="domain" description="HSF-type DNA-binding" evidence="6">
    <location>
        <begin position="8"/>
        <end position="103"/>
    </location>
</feature>
<dbReference type="Pfam" id="PF00447">
    <property type="entry name" value="HSF_DNA-bind"/>
    <property type="match status" value="1"/>
</dbReference>
<evidence type="ECO:0000313" key="8">
    <source>
        <dbReference type="Proteomes" id="UP001209570"/>
    </source>
</evidence>
<dbReference type="GO" id="GO:0043565">
    <property type="term" value="F:sequence-specific DNA binding"/>
    <property type="evidence" value="ECO:0007669"/>
    <property type="project" value="InterPro"/>
</dbReference>
<gene>
    <name evidence="7" type="ORF">P43SY_004938</name>
</gene>
<comment type="caution">
    <text evidence="7">The sequence shown here is derived from an EMBL/GenBank/DDBJ whole genome shotgun (WGS) entry which is preliminary data.</text>
</comment>
<accession>A0AAD5L9A3</accession>
<organism evidence="7 8">
    <name type="scientific">Pythium insidiosum</name>
    <name type="common">Pythiosis disease agent</name>
    <dbReference type="NCBI Taxonomy" id="114742"/>
    <lineage>
        <taxon>Eukaryota</taxon>
        <taxon>Sar</taxon>
        <taxon>Stramenopiles</taxon>
        <taxon>Oomycota</taxon>
        <taxon>Peronosporomycetes</taxon>
        <taxon>Pythiales</taxon>
        <taxon>Pythiaceae</taxon>
        <taxon>Pythium</taxon>
    </lineage>
</organism>
<evidence type="ECO:0000259" key="6">
    <source>
        <dbReference type="SMART" id="SM00415"/>
    </source>
</evidence>
<comment type="subcellular location">
    <subcellularLocation>
        <location evidence="1">Nucleus</location>
    </subcellularLocation>
</comment>
<keyword evidence="3" id="KW-0539">Nucleus</keyword>
<dbReference type="Gene3D" id="1.10.10.10">
    <property type="entry name" value="Winged helix-like DNA-binding domain superfamily/Winged helix DNA-binding domain"/>
    <property type="match status" value="1"/>
</dbReference>
<dbReference type="PANTHER" id="PTHR10015">
    <property type="entry name" value="HEAT SHOCK TRANSCRIPTION FACTOR"/>
    <property type="match status" value="1"/>
</dbReference>
<evidence type="ECO:0000313" key="7">
    <source>
        <dbReference type="EMBL" id="KAJ0393438.1"/>
    </source>
</evidence>
<evidence type="ECO:0000256" key="3">
    <source>
        <dbReference type="ARBA" id="ARBA00023242"/>
    </source>
</evidence>
<dbReference type="InterPro" id="IPR036390">
    <property type="entry name" value="WH_DNA-bd_sf"/>
</dbReference>
<dbReference type="InterPro" id="IPR000232">
    <property type="entry name" value="HSF_DNA-bd"/>
</dbReference>
<name>A0AAD5L9A3_PYTIN</name>
<dbReference type="GO" id="GO:0003700">
    <property type="term" value="F:DNA-binding transcription factor activity"/>
    <property type="evidence" value="ECO:0007669"/>
    <property type="project" value="InterPro"/>
</dbReference>
<dbReference type="PRINTS" id="PR00056">
    <property type="entry name" value="HSFDOMAIN"/>
</dbReference>
<proteinExistence type="inferred from homology"/>
<evidence type="ECO:0000256" key="4">
    <source>
        <dbReference type="RuleBase" id="RU004020"/>
    </source>
</evidence>
<evidence type="ECO:0000256" key="5">
    <source>
        <dbReference type="SAM" id="MobiDB-lite"/>
    </source>
</evidence>
<dbReference type="SMART" id="SM00415">
    <property type="entry name" value="HSF"/>
    <property type="match status" value="1"/>
</dbReference>
<dbReference type="SUPFAM" id="SSF46785">
    <property type="entry name" value="Winged helix' DNA-binding domain"/>
    <property type="match status" value="1"/>
</dbReference>
<dbReference type="GO" id="GO:0005634">
    <property type="term" value="C:nucleus"/>
    <property type="evidence" value="ECO:0007669"/>
    <property type="project" value="UniProtKB-SubCell"/>
</dbReference>
<keyword evidence="2" id="KW-0238">DNA-binding</keyword>
<sequence length="184" mass="20929">MSSSKDKEIAPFLKSLRHMLDHESDAILRWTPDGDAFEIHDLAALTDVVLPKYFKHAKYASFQRQLNYFHFRKRTKSRAVVCTFSNPSFRRDEPELSWRITRKRSLSESKSVATPSLRTRRLSESSVSASESPLPEDSPSAPSLDWIDVLFPSLDALTELGAEHPPRPAPPAMDYRASTHFLSL</sequence>
<dbReference type="FunFam" id="1.10.10.10:FF:000286">
    <property type="entry name" value="Heat shock transcription factor"/>
    <property type="match status" value="1"/>
</dbReference>
<comment type="similarity">
    <text evidence="4">Belongs to the HSF family.</text>
</comment>
<protein>
    <recommendedName>
        <fullName evidence="6">HSF-type DNA-binding domain-containing protein</fullName>
    </recommendedName>
</protein>
<evidence type="ECO:0000256" key="1">
    <source>
        <dbReference type="ARBA" id="ARBA00004123"/>
    </source>
</evidence>
<reference evidence="7" key="1">
    <citation type="submission" date="2021-12" db="EMBL/GenBank/DDBJ databases">
        <title>Prjna785345.</title>
        <authorList>
            <person name="Rujirawat T."/>
            <person name="Krajaejun T."/>
        </authorList>
    </citation>
    <scope>NUCLEOTIDE SEQUENCE</scope>
    <source>
        <strain evidence="7">Pi057C3</strain>
    </source>
</reference>
<feature type="region of interest" description="Disordered" evidence="5">
    <location>
        <begin position="109"/>
        <end position="141"/>
    </location>
</feature>